<feature type="transmembrane region" description="Helical" evidence="1">
    <location>
        <begin position="41"/>
        <end position="64"/>
    </location>
</feature>
<sequence>MGYSIPFNLILIPLISGFWFVHKWKRTSIDSARSDRTRLIFFASIAGLVFAVVSRFFVVVLDQLEAFIVVTKWWGEFALFDHSGAAFLTLPLSYLSAICANWMDARSPYEVLVDWIKEHGNGLENFFIEASERANQDGTMVMISLDDNKVYVGWVQQGMREPHEPETFFSVVPALSGYRSPVTKELKFTDNYSDVIAKLGDGKSNLNDADFKKVIPVDRIASIGFFDPENYYLFEKLR</sequence>
<proteinExistence type="predicted"/>
<reference evidence="2 3" key="1">
    <citation type="submission" date="2023-10" db="EMBL/GenBank/DDBJ databases">
        <title>Two novel species belonging to the OM43/NOR5 clade.</title>
        <authorList>
            <person name="Park M."/>
        </authorList>
    </citation>
    <scope>NUCLEOTIDE SEQUENCE [LARGE SCALE GENOMIC DNA]</scope>
    <source>
        <strain evidence="2 3">IMCC43200</strain>
    </source>
</reference>
<accession>A0ABZ0I477</accession>
<organism evidence="2 3">
    <name type="scientific">Congregibacter variabilis</name>
    <dbReference type="NCBI Taxonomy" id="3081200"/>
    <lineage>
        <taxon>Bacteria</taxon>
        <taxon>Pseudomonadati</taxon>
        <taxon>Pseudomonadota</taxon>
        <taxon>Gammaproteobacteria</taxon>
        <taxon>Cellvibrionales</taxon>
        <taxon>Halieaceae</taxon>
        <taxon>Congregibacter</taxon>
    </lineage>
</organism>
<feature type="transmembrane region" description="Helical" evidence="1">
    <location>
        <begin position="6"/>
        <end position="21"/>
    </location>
</feature>
<keyword evidence="1" id="KW-1133">Transmembrane helix</keyword>
<name>A0ABZ0I477_9GAMM</name>
<dbReference type="Proteomes" id="UP001626537">
    <property type="component" value="Chromosome"/>
</dbReference>
<dbReference type="RefSeq" id="WP_407347569.1">
    <property type="nucleotide sequence ID" value="NZ_CP136864.1"/>
</dbReference>
<evidence type="ECO:0000313" key="3">
    <source>
        <dbReference type="Proteomes" id="UP001626537"/>
    </source>
</evidence>
<evidence type="ECO:0000313" key="2">
    <source>
        <dbReference type="EMBL" id="WOJ92911.1"/>
    </source>
</evidence>
<keyword evidence="3" id="KW-1185">Reference proteome</keyword>
<gene>
    <name evidence="2" type="ORF">R0135_14105</name>
</gene>
<evidence type="ECO:0000256" key="1">
    <source>
        <dbReference type="SAM" id="Phobius"/>
    </source>
</evidence>
<evidence type="ECO:0008006" key="4">
    <source>
        <dbReference type="Google" id="ProtNLM"/>
    </source>
</evidence>
<keyword evidence="1" id="KW-0812">Transmembrane</keyword>
<dbReference type="EMBL" id="CP136864">
    <property type="protein sequence ID" value="WOJ92911.1"/>
    <property type="molecule type" value="Genomic_DNA"/>
</dbReference>
<protein>
    <recommendedName>
        <fullName evidence="4">SMODS-associating 2TM beta-strand rich effector domain-containing protein</fullName>
    </recommendedName>
</protein>
<keyword evidence="1" id="KW-0472">Membrane</keyword>